<proteinExistence type="predicted"/>
<dbReference type="EMBL" id="FOUZ01000009">
    <property type="protein sequence ID" value="SFN26527.1"/>
    <property type="molecule type" value="Genomic_DNA"/>
</dbReference>
<organism evidence="2 3">
    <name type="scientific">Algoriella xinjiangensis</name>
    <dbReference type="NCBI Taxonomy" id="684065"/>
    <lineage>
        <taxon>Bacteria</taxon>
        <taxon>Pseudomonadati</taxon>
        <taxon>Bacteroidota</taxon>
        <taxon>Flavobacteriia</taxon>
        <taxon>Flavobacteriales</taxon>
        <taxon>Weeksellaceae</taxon>
        <taxon>Algoriella</taxon>
    </lineage>
</organism>
<name>A0A1I4XKZ4_9FLAO</name>
<dbReference type="RefSeq" id="WP_125113473.1">
    <property type="nucleotide sequence ID" value="NZ_FOUZ01000009.1"/>
</dbReference>
<gene>
    <name evidence="2" type="ORF">SAMN05421738_10971</name>
</gene>
<keyword evidence="3" id="KW-1185">Reference proteome</keyword>
<reference evidence="3" key="1">
    <citation type="submission" date="2016-10" db="EMBL/GenBank/DDBJ databases">
        <authorList>
            <person name="Varghese N."/>
            <person name="Submissions S."/>
        </authorList>
    </citation>
    <scope>NUCLEOTIDE SEQUENCE [LARGE SCALE GENOMIC DNA]</scope>
    <source>
        <strain evidence="3">XJ109</strain>
    </source>
</reference>
<accession>A0A1I4XKZ4</accession>
<evidence type="ECO:0000313" key="3">
    <source>
        <dbReference type="Proteomes" id="UP000199149"/>
    </source>
</evidence>
<dbReference type="AlphaFoldDB" id="A0A1I4XKZ4"/>
<dbReference type="STRING" id="684065.SAMN05421738_10971"/>
<keyword evidence="1" id="KW-0812">Transmembrane</keyword>
<feature type="transmembrane region" description="Helical" evidence="1">
    <location>
        <begin position="7"/>
        <end position="28"/>
    </location>
</feature>
<keyword evidence="1" id="KW-1133">Transmembrane helix</keyword>
<feature type="transmembrane region" description="Helical" evidence="1">
    <location>
        <begin position="43"/>
        <end position="63"/>
    </location>
</feature>
<sequence>MIKSKLSWQVIIPIILFFLMMIVIFSFVKSFLFGGELFFEDPFLNIGIFMISLLVSMSILYDLTYNLTLFKLKEDTFEIRTIFKKDEIPYRAIYYLYEEEDVLRINGHQILTIQTKKSKFKLRSFYDSNYDNVKTEIIDKAQQYVNLLA</sequence>
<dbReference type="Proteomes" id="UP000199149">
    <property type="component" value="Unassembled WGS sequence"/>
</dbReference>
<evidence type="ECO:0000313" key="2">
    <source>
        <dbReference type="EMBL" id="SFN26527.1"/>
    </source>
</evidence>
<evidence type="ECO:0000256" key="1">
    <source>
        <dbReference type="SAM" id="Phobius"/>
    </source>
</evidence>
<protein>
    <submittedName>
        <fullName evidence="2">Uncharacterized protein</fullName>
    </submittedName>
</protein>
<keyword evidence="1" id="KW-0472">Membrane</keyword>
<dbReference type="OrthoDB" id="1439708at2"/>